<feature type="non-terminal residue" evidence="2">
    <location>
        <position position="1"/>
    </location>
</feature>
<dbReference type="OrthoDB" id="5529037at2759"/>
<gene>
    <name evidence="2" type="ORF">LPJ61_006921</name>
</gene>
<keyword evidence="3" id="KW-1185">Reference proteome</keyword>
<dbReference type="EMBL" id="JANBOI010003995">
    <property type="protein sequence ID" value="KAJ1718038.1"/>
    <property type="molecule type" value="Genomic_DNA"/>
</dbReference>
<feature type="signal peptide" evidence="1">
    <location>
        <begin position="1"/>
        <end position="22"/>
    </location>
</feature>
<reference evidence="2" key="1">
    <citation type="submission" date="2022-07" db="EMBL/GenBank/DDBJ databases">
        <title>Phylogenomic reconstructions and comparative analyses of Kickxellomycotina fungi.</title>
        <authorList>
            <person name="Reynolds N.K."/>
            <person name="Stajich J.E."/>
            <person name="Barry K."/>
            <person name="Grigoriev I.V."/>
            <person name="Crous P."/>
            <person name="Smith M.E."/>
        </authorList>
    </citation>
    <scope>NUCLEOTIDE SEQUENCE</scope>
    <source>
        <strain evidence="2">BCRC 34381</strain>
    </source>
</reference>
<accession>A0A9W7XSQ9</accession>
<evidence type="ECO:0000313" key="2">
    <source>
        <dbReference type="EMBL" id="KAJ1718038.1"/>
    </source>
</evidence>
<evidence type="ECO:0000313" key="3">
    <source>
        <dbReference type="Proteomes" id="UP001143981"/>
    </source>
</evidence>
<dbReference type="AlphaFoldDB" id="A0A9W7XSQ9"/>
<evidence type="ECO:0000256" key="1">
    <source>
        <dbReference type="SAM" id="SignalP"/>
    </source>
</evidence>
<sequence>ITGKGTLLGLVKFLMANFETACTSFMACESLKVLWFHADEDIKAFGKEFSRTLVQAGILVKDIHMLNLF</sequence>
<proteinExistence type="predicted"/>
<dbReference type="Proteomes" id="UP001143981">
    <property type="component" value="Unassembled WGS sequence"/>
</dbReference>
<protein>
    <submittedName>
        <fullName evidence="2">Uncharacterized protein</fullName>
    </submittedName>
</protein>
<comment type="caution">
    <text evidence="2">The sequence shown here is derived from an EMBL/GenBank/DDBJ whole genome shotgun (WGS) entry which is preliminary data.</text>
</comment>
<feature type="chain" id="PRO_5040956881" evidence="1">
    <location>
        <begin position="23"/>
        <end position="69"/>
    </location>
</feature>
<keyword evidence="1" id="KW-0732">Signal</keyword>
<name>A0A9W7XSQ9_9FUNG</name>
<organism evidence="2 3">
    <name type="scientific">Coemansia biformis</name>
    <dbReference type="NCBI Taxonomy" id="1286918"/>
    <lineage>
        <taxon>Eukaryota</taxon>
        <taxon>Fungi</taxon>
        <taxon>Fungi incertae sedis</taxon>
        <taxon>Zoopagomycota</taxon>
        <taxon>Kickxellomycotina</taxon>
        <taxon>Kickxellomycetes</taxon>
        <taxon>Kickxellales</taxon>
        <taxon>Kickxellaceae</taxon>
        <taxon>Coemansia</taxon>
    </lineage>
</organism>